<evidence type="ECO:0000256" key="2">
    <source>
        <dbReference type="ARBA" id="ARBA00012379"/>
    </source>
</evidence>
<dbReference type="Pfam" id="PF00692">
    <property type="entry name" value="dUTPase"/>
    <property type="match status" value="1"/>
</dbReference>
<feature type="domain" description="dUTPase-like" evidence="5">
    <location>
        <begin position="11"/>
        <end position="140"/>
    </location>
</feature>
<dbReference type="AlphaFoldDB" id="A0A0F9V3Z4"/>
<dbReference type="GO" id="GO:0004170">
    <property type="term" value="F:dUTP diphosphatase activity"/>
    <property type="evidence" value="ECO:0007669"/>
    <property type="project" value="UniProtKB-EC"/>
</dbReference>
<evidence type="ECO:0000256" key="1">
    <source>
        <dbReference type="ARBA" id="ARBA00006581"/>
    </source>
</evidence>
<dbReference type="EMBL" id="LAZR01000690">
    <property type="protein sequence ID" value="KKN60613.1"/>
    <property type="molecule type" value="Genomic_DNA"/>
</dbReference>
<keyword evidence="4" id="KW-0546">Nucleotide metabolism</keyword>
<evidence type="ECO:0000256" key="4">
    <source>
        <dbReference type="ARBA" id="ARBA00023080"/>
    </source>
</evidence>
<evidence type="ECO:0000256" key="3">
    <source>
        <dbReference type="ARBA" id="ARBA00022801"/>
    </source>
</evidence>
<comment type="caution">
    <text evidence="6">The sequence shown here is derived from an EMBL/GenBank/DDBJ whole genome shotgun (WGS) entry which is preliminary data.</text>
</comment>
<dbReference type="InterPro" id="IPR029054">
    <property type="entry name" value="dUTPase-like"/>
</dbReference>
<dbReference type="GO" id="GO:0000287">
    <property type="term" value="F:magnesium ion binding"/>
    <property type="evidence" value="ECO:0007669"/>
    <property type="project" value="InterPro"/>
</dbReference>
<dbReference type="Gene3D" id="2.70.40.10">
    <property type="match status" value="1"/>
</dbReference>
<evidence type="ECO:0000313" key="6">
    <source>
        <dbReference type="EMBL" id="KKN60613.1"/>
    </source>
</evidence>
<dbReference type="GO" id="GO:0046081">
    <property type="term" value="P:dUTP catabolic process"/>
    <property type="evidence" value="ECO:0007669"/>
    <property type="project" value="InterPro"/>
</dbReference>
<dbReference type="SUPFAM" id="SSF51283">
    <property type="entry name" value="dUTPase-like"/>
    <property type="match status" value="1"/>
</dbReference>
<proteinExistence type="inferred from homology"/>
<protein>
    <recommendedName>
        <fullName evidence="2">dUTP diphosphatase</fullName>
        <ecNumber evidence="2">3.6.1.23</ecNumber>
    </recommendedName>
</protein>
<dbReference type="InterPro" id="IPR036157">
    <property type="entry name" value="dUTPase-like_sf"/>
</dbReference>
<keyword evidence="3" id="KW-0378">Hydrolase</keyword>
<dbReference type="NCBIfam" id="TIGR00576">
    <property type="entry name" value="dut"/>
    <property type="match status" value="1"/>
</dbReference>
<dbReference type="GO" id="GO:0006226">
    <property type="term" value="P:dUMP biosynthetic process"/>
    <property type="evidence" value="ECO:0007669"/>
    <property type="project" value="InterPro"/>
</dbReference>
<dbReference type="NCBIfam" id="NF001862">
    <property type="entry name" value="PRK00601.1"/>
    <property type="match status" value="1"/>
</dbReference>
<comment type="similarity">
    <text evidence="1">Belongs to the dUTPase family.</text>
</comment>
<sequence>MDIKLKKLHKDAIIPTYGTKDSACVDLYAVEDTIIRTGDVRWVRSGLAAEIPIGHYIEMYNRSSMAGKKQLVIVSSRVIDSDYRGEIFAPIKNIGDMRHTIRKGDRFAQIMIKKTIKMNFIEVDELTNTERGDGGFGHTGR</sequence>
<dbReference type="InterPro" id="IPR033704">
    <property type="entry name" value="dUTPase_trimeric"/>
</dbReference>
<dbReference type="PANTHER" id="PTHR11241">
    <property type="entry name" value="DEOXYURIDINE 5'-TRIPHOSPHATE NUCLEOTIDOHYDROLASE"/>
    <property type="match status" value="1"/>
</dbReference>
<organism evidence="6">
    <name type="scientific">marine sediment metagenome</name>
    <dbReference type="NCBI Taxonomy" id="412755"/>
    <lineage>
        <taxon>unclassified sequences</taxon>
        <taxon>metagenomes</taxon>
        <taxon>ecological metagenomes</taxon>
    </lineage>
</organism>
<name>A0A0F9V3Z4_9ZZZZ</name>
<dbReference type="EC" id="3.6.1.23" evidence="2"/>
<accession>A0A0F9V3Z4</accession>
<evidence type="ECO:0000259" key="5">
    <source>
        <dbReference type="Pfam" id="PF00692"/>
    </source>
</evidence>
<dbReference type="InterPro" id="IPR008181">
    <property type="entry name" value="dUTPase"/>
</dbReference>
<dbReference type="PANTHER" id="PTHR11241:SF0">
    <property type="entry name" value="DEOXYURIDINE 5'-TRIPHOSPHATE NUCLEOTIDOHYDROLASE"/>
    <property type="match status" value="1"/>
</dbReference>
<reference evidence="6" key="1">
    <citation type="journal article" date="2015" name="Nature">
        <title>Complex archaea that bridge the gap between prokaryotes and eukaryotes.</title>
        <authorList>
            <person name="Spang A."/>
            <person name="Saw J.H."/>
            <person name="Jorgensen S.L."/>
            <person name="Zaremba-Niedzwiedzka K."/>
            <person name="Martijn J."/>
            <person name="Lind A.E."/>
            <person name="van Eijk R."/>
            <person name="Schleper C."/>
            <person name="Guy L."/>
            <person name="Ettema T.J."/>
        </authorList>
    </citation>
    <scope>NUCLEOTIDE SEQUENCE</scope>
</reference>
<dbReference type="CDD" id="cd07557">
    <property type="entry name" value="trimeric_dUTPase"/>
    <property type="match status" value="1"/>
</dbReference>
<gene>
    <name evidence="6" type="ORF">LCGC14_0530530</name>
</gene>